<reference evidence="3" key="2">
    <citation type="submission" date="2019-07" db="EMBL/GenBank/DDBJ databases">
        <authorList>
            <person name="Yang Y."/>
            <person name="Bocs S."/>
            <person name="Baudouin L."/>
        </authorList>
    </citation>
    <scope>NUCLEOTIDE SEQUENCE</scope>
    <source>
        <tissue evidence="3">Spear leaf of Hainan Tall coconut</tissue>
    </source>
</reference>
<dbReference type="EMBL" id="CM017885">
    <property type="protein sequence ID" value="KAG1368372.1"/>
    <property type="molecule type" value="Genomic_DNA"/>
</dbReference>
<comment type="caution">
    <text evidence="3">The sequence shown here is derived from an EMBL/GenBank/DDBJ whole genome shotgun (WGS) entry which is preliminary data.</text>
</comment>
<evidence type="ECO:0000256" key="1">
    <source>
        <dbReference type="SAM" id="Coils"/>
    </source>
</evidence>
<accession>A0A8K0IVA2</accession>
<sequence length="327" mass="38063">MFLGMISKMLLLDGIVLISKSRMSGRLLRFFLGLLLRGMRVSTASFHQAIKGELTFGPDGPSRDPPKKSRKASPPSMAHNMTILHERLTGFTQLDSELEDKAQTINARAEVAKKLLHAIEEWEEKYQEKLALMQAELGTSRNKSANLEDQQKKEEEFERPKVDFQREMESIESTLNKERNKRVELVEKLSTVETRAQEATYRALAEFQESKEYEDELVENYVGAYRIGFLDCKKVVIRMHTKLDLIGLMLESLFDENNLEGNKEVDAMEDHPPRLSIFCTFLFFSHIMNFFYDKEMKFLFFQWNGHLPTSFYLPFFLLHLFSCEMAK</sequence>
<organism evidence="3 4">
    <name type="scientific">Cocos nucifera</name>
    <name type="common">Coconut palm</name>
    <dbReference type="NCBI Taxonomy" id="13894"/>
    <lineage>
        <taxon>Eukaryota</taxon>
        <taxon>Viridiplantae</taxon>
        <taxon>Streptophyta</taxon>
        <taxon>Embryophyta</taxon>
        <taxon>Tracheophyta</taxon>
        <taxon>Spermatophyta</taxon>
        <taxon>Magnoliopsida</taxon>
        <taxon>Liliopsida</taxon>
        <taxon>Arecaceae</taxon>
        <taxon>Arecoideae</taxon>
        <taxon>Cocoseae</taxon>
        <taxon>Attaleinae</taxon>
        <taxon>Cocos</taxon>
    </lineage>
</organism>
<reference evidence="3" key="1">
    <citation type="journal article" date="2017" name="Gigascience">
        <title>The genome draft of coconut (Cocos nucifera).</title>
        <authorList>
            <person name="Xiao Y."/>
            <person name="Xu P."/>
            <person name="Fan H."/>
            <person name="Baudouin L."/>
            <person name="Xia W."/>
            <person name="Bocs S."/>
            <person name="Xu J."/>
            <person name="Li Q."/>
            <person name="Guo A."/>
            <person name="Zhou L."/>
            <person name="Li J."/>
            <person name="Wu Y."/>
            <person name="Ma Z."/>
            <person name="Armero A."/>
            <person name="Issali A.E."/>
            <person name="Liu N."/>
            <person name="Peng M."/>
            <person name="Yang Y."/>
        </authorList>
    </citation>
    <scope>NUCLEOTIDE SEQUENCE</scope>
    <source>
        <tissue evidence="3">Spear leaf of Hainan Tall coconut</tissue>
    </source>
</reference>
<gene>
    <name evidence="3" type="ORF">COCNU_14G008400</name>
</gene>
<protein>
    <submittedName>
        <fullName evidence="3">Uncharacterized protein</fullName>
    </submittedName>
</protein>
<evidence type="ECO:0000313" key="4">
    <source>
        <dbReference type="Proteomes" id="UP000797356"/>
    </source>
</evidence>
<feature type="region of interest" description="Disordered" evidence="2">
    <location>
        <begin position="54"/>
        <end position="77"/>
    </location>
</feature>
<dbReference type="Proteomes" id="UP000797356">
    <property type="component" value="Chromosome 14"/>
</dbReference>
<dbReference type="AlphaFoldDB" id="A0A8K0IVA2"/>
<proteinExistence type="predicted"/>
<keyword evidence="4" id="KW-1185">Reference proteome</keyword>
<keyword evidence="1" id="KW-0175">Coiled coil</keyword>
<evidence type="ECO:0000313" key="3">
    <source>
        <dbReference type="EMBL" id="KAG1368372.1"/>
    </source>
</evidence>
<feature type="coiled-coil region" evidence="1">
    <location>
        <begin position="112"/>
        <end position="195"/>
    </location>
</feature>
<evidence type="ECO:0000256" key="2">
    <source>
        <dbReference type="SAM" id="MobiDB-lite"/>
    </source>
</evidence>
<name>A0A8K0IVA2_COCNU</name>